<comment type="caution">
    <text evidence="1">The sequence shown here is derived from an EMBL/GenBank/DDBJ whole genome shotgun (WGS) entry which is preliminary data.</text>
</comment>
<keyword evidence="2" id="KW-1185">Reference proteome</keyword>
<accession>A0ABR8Y6X7</accession>
<dbReference type="Proteomes" id="UP000620874">
    <property type="component" value="Unassembled WGS sequence"/>
</dbReference>
<name>A0ABR8Y6X7_9BACT</name>
<dbReference type="EMBL" id="JACSPP010000012">
    <property type="protein sequence ID" value="MBD8039958.1"/>
    <property type="molecule type" value="Genomic_DNA"/>
</dbReference>
<proteinExistence type="predicted"/>
<protein>
    <submittedName>
        <fullName evidence="1">Uncharacterized protein</fullName>
    </submittedName>
</protein>
<reference evidence="1 2" key="1">
    <citation type="submission" date="2020-08" db="EMBL/GenBank/DDBJ databases">
        <title>A Genomic Blueprint of the Chicken Gut Microbiome.</title>
        <authorList>
            <person name="Gilroy R."/>
            <person name="Ravi A."/>
            <person name="Getino M."/>
            <person name="Pursley I."/>
            <person name="Horton D.L."/>
            <person name="Alikhan N.-F."/>
            <person name="Baker D."/>
            <person name="Gharbi K."/>
            <person name="Hall N."/>
            <person name="Watson M."/>
            <person name="Adriaenssens E.M."/>
            <person name="Foster-Nyarko E."/>
            <person name="Jarju S."/>
            <person name="Secka A."/>
            <person name="Antonio M."/>
            <person name="Oren A."/>
            <person name="Chaudhuri R."/>
            <person name="La Ragione R.M."/>
            <person name="Hildebrand F."/>
            <person name="Pallen M.J."/>
        </authorList>
    </citation>
    <scope>NUCLEOTIDE SEQUENCE [LARGE SCALE GENOMIC DNA]</scope>
    <source>
        <strain evidence="1 2">Sa1CVN1</strain>
    </source>
</reference>
<sequence>MVNKYRVDWQAGMRLTDETFRMSDEYYLSYLQPLYAALVNGDYGFLELPIFRYEQTETSLSVTELQANAISRSGKLIQLSFSREERSLFQNIRLPETTEPLILFLDKTSDKTVEVSCNDTSVPLCDADYQLFAKLESEHYNNPDAVPFARFVYRHGWSMDEAFIAPCISLRSNGALLRAAANYAVEIEALVSALKDAVNTEQYMLVMAAIPALCRIAIEVEKEADCMTPRHLITLMQEGIQVLLTLISMEKDITVPETEKCMAFVESHYTPYVISEMVHEGIRLTHLLISLPQLFRQKTAVVAEARLESEVVRPPRRIVGSTDSIRKKHH</sequence>
<evidence type="ECO:0000313" key="1">
    <source>
        <dbReference type="EMBL" id="MBD8039958.1"/>
    </source>
</evidence>
<gene>
    <name evidence="1" type="ORF">H9625_05770</name>
</gene>
<organism evidence="1 2">
    <name type="scientific">Phocaeicola intestinalis</name>
    <dbReference type="NCBI Taxonomy" id="2762212"/>
    <lineage>
        <taxon>Bacteria</taxon>
        <taxon>Pseudomonadati</taxon>
        <taxon>Bacteroidota</taxon>
        <taxon>Bacteroidia</taxon>
        <taxon>Bacteroidales</taxon>
        <taxon>Bacteroidaceae</taxon>
        <taxon>Phocaeicola</taxon>
    </lineage>
</organism>
<evidence type="ECO:0000313" key="2">
    <source>
        <dbReference type="Proteomes" id="UP000620874"/>
    </source>
</evidence>
<dbReference type="RefSeq" id="WP_191763390.1">
    <property type="nucleotide sequence ID" value="NZ_JACSPP010000012.1"/>
</dbReference>